<dbReference type="STRING" id="1817883.A3G31_01295"/>
<name>A0A1F7SNT3_9BACT</name>
<proteinExistence type="predicted"/>
<sequence length="226" mass="25751">MRKNFVIAFVVVFLFLTGLLNTELVAKEEIKWGIDHYKYVYPTKEEYAIEFQLATEDTKKLQKALLRLPTGKTMVLKNTFNFNDFAINLKADGLSKEEFVRKYPEGKYQIILYPKQYGNLQVGVIHDFPPTPDITSPQDNDTDVSLTPEIKWSSLSGIDGLILYIKAEGLEEEKFELSTGDTSLDFLDSPLQSGTEYELRLETKDTDGNGNDMITSRVIHFTTVSQ</sequence>
<dbReference type="EMBL" id="MGDI01000001">
    <property type="protein sequence ID" value="OGL55431.1"/>
    <property type="molecule type" value="Genomic_DNA"/>
</dbReference>
<gene>
    <name evidence="1" type="ORF">A3G31_01295</name>
</gene>
<reference evidence="1 2" key="1">
    <citation type="journal article" date="2016" name="Nat. Commun.">
        <title>Thousands of microbial genomes shed light on interconnected biogeochemical processes in an aquifer system.</title>
        <authorList>
            <person name="Anantharaman K."/>
            <person name="Brown C.T."/>
            <person name="Hug L.A."/>
            <person name="Sharon I."/>
            <person name="Castelle C.J."/>
            <person name="Probst A.J."/>
            <person name="Thomas B.C."/>
            <person name="Singh A."/>
            <person name="Wilkins M.J."/>
            <person name="Karaoz U."/>
            <person name="Brodie E.L."/>
            <person name="Williams K.H."/>
            <person name="Hubbard S.S."/>
            <person name="Banfield J.F."/>
        </authorList>
    </citation>
    <scope>NUCLEOTIDE SEQUENCE [LARGE SCALE GENOMIC DNA]</scope>
</reference>
<dbReference type="Proteomes" id="UP000178082">
    <property type="component" value="Unassembled WGS sequence"/>
</dbReference>
<protein>
    <recommendedName>
        <fullName evidence="3">Fibronectin type-III domain-containing protein</fullName>
    </recommendedName>
</protein>
<evidence type="ECO:0000313" key="2">
    <source>
        <dbReference type="Proteomes" id="UP000178082"/>
    </source>
</evidence>
<organism evidence="1 2">
    <name type="scientific">Candidatus Schekmanbacteria bacterium RIFCSPLOWO2_12_FULL_38_15</name>
    <dbReference type="NCBI Taxonomy" id="1817883"/>
    <lineage>
        <taxon>Bacteria</taxon>
        <taxon>Candidatus Schekmaniibacteriota</taxon>
    </lineage>
</organism>
<accession>A0A1F7SNT3</accession>
<evidence type="ECO:0008006" key="3">
    <source>
        <dbReference type="Google" id="ProtNLM"/>
    </source>
</evidence>
<comment type="caution">
    <text evidence="1">The sequence shown here is derived from an EMBL/GenBank/DDBJ whole genome shotgun (WGS) entry which is preliminary data.</text>
</comment>
<dbReference type="AlphaFoldDB" id="A0A1F7SNT3"/>
<evidence type="ECO:0000313" key="1">
    <source>
        <dbReference type="EMBL" id="OGL55431.1"/>
    </source>
</evidence>